<keyword evidence="3 5" id="KW-1133">Transmembrane helix</keyword>
<dbReference type="SUPFAM" id="SSF161098">
    <property type="entry name" value="MetI-like"/>
    <property type="match status" value="1"/>
</dbReference>
<dbReference type="PANTHER" id="PTHR42727">
    <property type="entry name" value="PHOSPHATE TRANSPORT SYSTEM PERMEASE PROTEIN"/>
    <property type="match status" value="1"/>
</dbReference>
<accession>A0A2S9YEI2</accession>
<feature type="transmembrane region" description="Helical" evidence="5">
    <location>
        <begin position="176"/>
        <end position="196"/>
    </location>
</feature>
<evidence type="ECO:0000256" key="2">
    <source>
        <dbReference type="ARBA" id="ARBA00022692"/>
    </source>
</evidence>
<dbReference type="PANTHER" id="PTHR42727:SF1">
    <property type="entry name" value="PHOSPHATE TRANSPORT SYSTEM PERMEASE"/>
    <property type="match status" value="1"/>
</dbReference>
<evidence type="ECO:0000256" key="5">
    <source>
        <dbReference type="RuleBase" id="RU363032"/>
    </source>
</evidence>
<evidence type="ECO:0000313" key="8">
    <source>
        <dbReference type="Proteomes" id="UP000237968"/>
    </source>
</evidence>
<dbReference type="GO" id="GO:0055085">
    <property type="term" value="P:transmembrane transport"/>
    <property type="evidence" value="ECO:0007669"/>
    <property type="project" value="InterPro"/>
</dbReference>
<comment type="similarity">
    <text evidence="5">Belongs to the binding-protein-dependent transport system permease family.</text>
</comment>
<keyword evidence="5" id="KW-0813">Transport</keyword>
<dbReference type="OrthoDB" id="9807065at2"/>
<feature type="transmembrane region" description="Helical" evidence="5">
    <location>
        <begin position="249"/>
        <end position="267"/>
    </location>
</feature>
<keyword evidence="2 5" id="KW-0812">Transmembrane</keyword>
<keyword evidence="8" id="KW-1185">Reference proteome</keyword>
<evidence type="ECO:0000313" key="7">
    <source>
        <dbReference type="EMBL" id="PRQ03442.1"/>
    </source>
</evidence>
<name>A0A2S9YEI2_9BACT</name>
<reference evidence="7 8" key="1">
    <citation type="submission" date="2018-03" db="EMBL/GenBank/DDBJ databases">
        <title>Draft Genome Sequences of the Obligatory Marine Myxobacteria Enhygromyxa salina SWB005.</title>
        <authorList>
            <person name="Poehlein A."/>
            <person name="Moghaddam J.A."/>
            <person name="Harms H."/>
            <person name="Alanjari M."/>
            <person name="Koenig G.M."/>
            <person name="Daniel R."/>
            <person name="Schaeberle T.F."/>
        </authorList>
    </citation>
    <scope>NUCLEOTIDE SEQUENCE [LARGE SCALE GENOMIC DNA]</scope>
    <source>
        <strain evidence="7 8">SWB005</strain>
    </source>
</reference>
<dbReference type="AlphaFoldDB" id="A0A2S9YEI2"/>
<dbReference type="Proteomes" id="UP000237968">
    <property type="component" value="Unassembled WGS sequence"/>
</dbReference>
<organism evidence="7 8">
    <name type="scientific">Enhygromyxa salina</name>
    <dbReference type="NCBI Taxonomy" id="215803"/>
    <lineage>
        <taxon>Bacteria</taxon>
        <taxon>Pseudomonadati</taxon>
        <taxon>Myxococcota</taxon>
        <taxon>Polyangia</taxon>
        <taxon>Nannocystales</taxon>
        <taxon>Nannocystaceae</taxon>
        <taxon>Enhygromyxa</taxon>
    </lineage>
</organism>
<feature type="transmembrane region" description="Helical" evidence="5">
    <location>
        <begin position="99"/>
        <end position="120"/>
    </location>
</feature>
<gene>
    <name evidence="7" type="primary">pstC</name>
    <name evidence="7" type="ORF">ENSA5_15680</name>
</gene>
<proteinExistence type="inferred from homology"/>
<feature type="transmembrane region" description="Helical" evidence="5">
    <location>
        <begin position="132"/>
        <end position="155"/>
    </location>
</feature>
<evidence type="ECO:0000259" key="6">
    <source>
        <dbReference type="PROSITE" id="PS50928"/>
    </source>
</evidence>
<dbReference type="Pfam" id="PF00528">
    <property type="entry name" value="BPD_transp_1"/>
    <property type="match status" value="1"/>
</dbReference>
<dbReference type="GO" id="GO:0005886">
    <property type="term" value="C:plasma membrane"/>
    <property type="evidence" value="ECO:0007669"/>
    <property type="project" value="UniProtKB-SubCell"/>
</dbReference>
<dbReference type="PROSITE" id="PS50928">
    <property type="entry name" value="ABC_TM1"/>
    <property type="match status" value="1"/>
</dbReference>
<evidence type="ECO:0000256" key="1">
    <source>
        <dbReference type="ARBA" id="ARBA00004651"/>
    </source>
</evidence>
<feature type="transmembrane region" description="Helical" evidence="5">
    <location>
        <begin position="55"/>
        <end position="79"/>
    </location>
</feature>
<dbReference type="InterPro" id="IPR035906">
    <property type="entry name" value="MetI-like_sf"/>
</dbReference>
<dbReference type="CDD" id="cd06261">
    <property type="entry name" value="TM_PBP2"/>
    <property type="match status" value="1"/>
</dbReference>
<protein>
    <submittedName>
        <fullName evidence="7">Phosphate transport system permease protein PstC</fullName>
    </submittedName>
</protein>
<keyword evidence="4 5" id="KW-0472">Membrane</keyword>
<dbReference type="InterPro" id="IPR000515">
    <property type="entry name" value="MetI-like"/>
</dbReference>
<dbReference type="Gene3D" id="1.10.3720.10">
    <property type="entry name" value="MetI-like"/>
    <property type="match status" value="1"/>
</dbReference>
<comment type="subcellular location">
    <subcellularLocation>
        <location evidence="1 5">Cell membrane</location>
        <topology evidence="1 5">Multi-pass membrane protein</topology>
    </subcellularLocation>
</comment>
<feature type="domain" description="ABC transmembrane type-1" evidence="6">
    <location>
        <begin position="56"/>
        <end position="267"/>
    </location>
</feature>
<dbReference type="EMBL" id="PVNK01000083">
    <property type="protein sequence ID" value="PRQ03442.1"/>
    <property type="molecule type" value="Genomic_DNA"/>
</dbReference>
<sequence>MPTPRQRALQASGRRPRSSLRAAWAPTLVALAWVLVGCDAGLSSASSPGLGFGSLVLGTALTTAIALAVAVPLGLLAAIYLAEFATAELRRVIDPTFELLGGVPTVVLGYVALVFLTPMLQRAVPGLSSFNALSPGVVIGVMIVPMIASLSCRAIEAVPLGLREGAWALGVGEARTIVKIVLPAAASGVGASILLASSRAIGETMIVAIAAVAAGQGSSSGLDPRGPVQTMTAYIVQTPPTDAAVRSTIFALGASLFVLTVALNLVAQRMVPRARAEGGHERA</sequence>
<comment type="caution">
    <text evidence="7">The sequence shown here is derived from an EMBL/GenBank/DDBJ whole genome shotgun (WGS) entry which is preliminary data.</text>
</comment>
<evidence type="ECO:0000256" key="4">
    <source>
        <dbReference type="ARBA" id="ARBA00023136"/>
    </source>
</evidence>
<evidence type="ECO:0000256" key="3">
    <source>
        <dbReference type="ARBA" id="ARBA00022989"/>
    </source>
</evidence>